<name>A0AB39SPG5_9ACTN</name>
<dbReference type="RefSeq" id="WP_369265191.1">
    <property type="nucleotide sequence ID" value="NZ_CP163440.1"/>
</dbReference>
<dbReference type="AlphaFoldDB" id="A0AB39SPG5"/>
<reference evidence="1" key="1">
    <citation type="submission" date="2024-07" db="EMBL/GenBank/DDBJ databases">
        <authorList>
            <person name="Yu S.T."/>
        </authorList>
    </citation>
    <scope>NUCLEOTIDE SEQUENCE</scope>
    <source>
        <strain evidence="1">R35</strain>
    </source>
</reference>
<proteinExistence type="predicted"/>
<gene>
    <name evidence="1" type="ORF">AB5J50_50375</name>
</gene>
<sequence>MQPLSSPQDLLSSAFPAELVDDVQAVLAVMPAPRHRPIAPFSAMVQGQQVSIPGRVYNDEPPPESVAGLSLRQRQILHCLYSRHCDGRIRQRHLAQILSAGDPWVIPFVVQLVGEYVLEILVDIRDELRGLGTPGDSRRIAYGEFIVANPAFFARTQRRIVSYWSCYYRTAFRSFQGYPGCTLLDLLRSVAAESAGRPWPSLAPKGSTRLDGYC</sequence>
<evidence type="ECO:0000313" key="1">
    <source>
        <dbReference type="EMBL" id="XDQ68373.1"/>
    </source>
</evidence>
<accession>A0AB39SPG5</accession>
<dbReference type="EMBL" id="CP163440">
    <property type="protein sequence ID" value="XDQ68373.1"/>
    <property type="molecule type" value="Genomic_DNA"/>
</dbReference>
<protein>
    <submittedName>
        <fullName evidence="1">Uncharacterized protein</fullName>
    </submittedName>
</protein>
<organism evidence="1">
    <name type="scientific">Streptomyces sp. R35</name>
    <dbReference type="NCBI Taxonomy" id="3238630"/>
    <lineage>
        <taxon>Bacteria</taxon>
        <taxon>Bacillati</taxon>
        <taxon>Actinomycetota</taxon>
        <taxon>Actinomycetes</taxon>
        <taxon>Kitasatosporales</taxon>
        <taxon>Streptomycetaceae</taxon>
        <taxon>Streptomyces</taxon>
    </lineage>
</organism>